<dbReference type="InterPro" id="IPR002223">
    <property type="entry name" value="Kunitz_BPTI"/>
</dbReference>
<feature type="domain" description="BPTI/Kunitz inhibitor" evidence="3">
    <location>
        <begin position="40"/>
        <end position="92"/>
    </location>
</feature>
<feature type="signal peptide" evidence="2">
    <location>
        <begin position="1"/>
        <end position="21"/>
    </location>
</feature>
<keyword evidence="2" id="KW-0732">Signal</keyword>
<evidence type="ECO:0000313" key="5">
    <source>
        <dbReference type="Proteomes" id="UP000011518"/>
    </source>
</evidence>
<reference evidence="5" key="1">
    <citation type="submission" date="2012-07" db="EMBL/GenBank/DDBJ databases">
        <title>Genome of the Chinese tree shrew, a rising model animal genetically related to primates.</title>
        <authorList>
            <person name="Zhang G."/>
            <person name="Fan Y."/>
            <person name="Yao Y."/>
            <person name="Huang Z."/>
        </authorList>
    </citation>
    <scope>NUCLEOTIDE SEQUENCE [LARGE SCALE GENOMIC DNA]</scope>
</reference>
<evidence type="ECO:0000256" key="2">
    <source>
        <dbReference type="SAM" id="SignalP"/>
    </source>
</evidence>
<accession>L9KG10</accession>
<feature type="chain" id="PRO_5003999858" evidence="2">
    <location>
        <begin position="22"/>
        <end position="95"/>
    </location>
</feature>
<dbReference type="InParanoid" id="L9KG10"/>
<protein>
    <submittedName>
        <fullName evidence="4">Pancreatic trypsin inhibitor</fullName>
    </submittedName>
</protein>
<dbReference type="PROSITE" id="PS50279">
    <property type="entry name" value="BPTI_KUNITZ_2"/>
    <property type="match status" value="1"/>
</dbReference>
<dbReference type="AlphaFoldDB" id="L9KG10"/>
<proteinExistence type="predicted"/>
<dbReference type="Proteomes" id="UP000011518">
    <property type="component" value="Unassembled WGS sequence"/>
</dbReference>
<dbReference type="Pfam" id="PF00014">
    <property type="entry name" value="Kunitz_BPTI"/>
    <property type="match status" value="1"/>
</dbReference>
<gene>
    <name evidence="4" type="ORF">TREES_T100009139</name>
</gene>
<dbReference type="SUPFAM" id="SSF57362">
    <property type="entry name" value="BPTI-like"/>
    <property type="match status" value="1"/>
</dbReference>
<organism evidence="4 5">
    <name type="scientific">Tupaia chinensis</name>
    <name type="common">Chinese tree shrew</name>
    <name type="synonym">Tupaia belangeri chinensis</name>
    <dbReference type="NCBI Taxonomy" id="246437"/>
    <lineage>
        <taxon>Eukaryota</taxon>
        <taxon>Metazoa</taxon>
        <taxon>Chordata</taxon>
        <taxon>Craniata</taxon>
        <taxon>Vertebrata</taxon>
        <taxon>Euteleostomi</taxon>
        <taxon>Mammalia</taxon>
        <taxon>Eutheria</taxon>
        <taxon>Euarchontoglires</taxon>
        <taxon>Scandentia</taxon>
        <taxon>Tupaiidae</taxon>
        <taxon>Tupaia</taxon>
    </lineage>
</organism>
<evidence type="ECO:0000313" key="4">
    <source>
        <dbReference type="EMBL" id="ELW61661.1"/>
    </source>
</evidence>
<dbReference type="InterPro" id="IPR036880">
    <property type="entry name" value="Kunitz_BPTI_sf"/>
</dbReference>
<dbReference type="EMBL" id="KB320863">
    <property type="protein sequence ID" value="ELW61661.1"/>
    <property type="molecule type" value="Genomic_DNA"/>
</dbReference>
<sequence>MNRLCLSVAFLVLLGTLGVSALEVTNHKSKTNVPSQALHSGHHPHCHVPPPLNLETRYYFNPSSKLCLPFTYCQSAEHKNHFLTKDECIKTCAKM</sequence>
<dbReference type="Gene3D" id="4.10.410.10">
    <property type="entry name" value="Pancreatic trypsin inhibitor Kunitz domain"/>
    <property type="match status" value="1"/>
</dbReference>
<reference evidence="5" key="2">
    <citation type="journal article" date="2013" name="Nat. Commun.">
        <title>Genome of the Chinese tree shrew.</title>
        <authorList>
            <person name="Fan Y."/>
            <person name="Huang Z.Y."/>
            <person name="Cao C.C."/>
            <person name="Chen C.S."/>
            <person name="Chen Y.X."/>
            <person name="Fan D.D."/>
            <person name="He J."/>
            <person name="Hou H.L."/>
            <person name="Hu L."/>
            <person name="Hu X.T."/>
            <person name="Jiang X.T."/>
            <person name="Lai R."/>
            <person name="Lang Y.S."/>
            <person name="Liang B."/>
            <person name="Liao S.G."/>
            <person name="Mu D."/>
            <person name="Ma Y.Y."/>
            <person name="Niu Y.Y."/>
            <person name="Sun X.Q."/>
            <person name="Xia J.Q."/>
            <person name="Xiao J."/>
            <person name="Xiong Z.Q."/>
            <person name="Xu L."/>
            <person name="Yang L."/>
            <person name="Zhang Y."/>
            <person name="Zhao W."/>
            <person name="Zhao X.D."/>
            <person name="Zheng Y.T."/>
            <person name="Zhou J.M."/>
            <person name="Zhu Y.B."/>
            <person name="Zhang G.J."/>
            <person name="Wang J."/>
            <person name="Yao Y.G."/>
        </authorList>
    </citation>
    <scope>NUCLEOTIDE SEQUENCE [LARGE SCALE GENOMIC DNA]</scope>
</reference>
<keyword evidence="1" id="KW-1015">Disulfide bond</keyword>
<dbReference type="SMART" id="SM00131">
    <property type="entry name" value="KU"/>
    <property type="match status" value="1"/>
</dbReference>
<evidence type="ECO:0000259" key="3">
    <source>
        <dbReference type="PROSITE" id="PS50279"/>
    </source>
</evidence>
<evidence type="ECO:0000256" key="1">
    <source>
        <dbReference type="ARBA" id="ARBA00023157"/>
    </source>
</evidence>
<dbReference type="GO" id="GO:0004867">
    <property type="term" value="F:serine-type endopeptidase inhibitor activity"/>
    <property type="evidence" value="ECO:0007669"/>
    <property type="project" value="InterPro"/>
</dbReference>
<name>L9KG10_TUPCH</name>
<keyword evidence="5" id="KW-1185">Reference proteome</keyword>